<evidence type="ECO:0000313" key="6">
    <source>
        <dbReference type="Proteomes" id="UP000245845"/>
    </source>
</evidence>
<dbReference type="SMART" id="SM00342">
    <property type="entry name" value="HTH_ARAC"/>
    <property type="match status" value="1"/>
</dbReference>
<accession>A0A2Y9BC43</accession>
<dbReference type="InterPro" id="IPR018062">
    <property type="entry name" value="HTH_AraC-typ_CS"/>
</dbReference>
<dbReference type="PROSITE" id="PS01124">
    <property type="entry name" value="HTH_ARAC_FAMILY_2"/>
    <property type="match status" value="1"/>
</dbReference>
<dbReference type="EMBL" id="QGDL01000003">
    <property type="protein sequence ID" value="PWJ30879.1"/>
    <property type="molecule type" value="Genomic_DNA"/>
</dbReference>
<dbReference type="InterPro" id="IPR009057">
    <property type="entry name" value="Homeodomain-like_sf"/>
</dbReference>
<dbReference type="SUPFAM" id="SSF46689">
    <property type="entry name" value="Homeodomain-like"/>
    <property type="match status" value="2"/>
</dbReference>
<dbReference type="Pfam" id="PF02311">
    <property type="entry name" value="AraC_binding"/>
    <property type="match status" value="1"/>
</dbReference>
<dbReference type="InterPro" id="IPR018060">
    <property type="entry name" value="HTH_AraC"/>
</dbReference>
<reference evidence="5 6" key="1">
    <citation type="submission" date="2018-05" db="EMBL/GenBank/DDBJ databases">
        <title>The Hungate 1000. A catalogue of reference genomes from the rumen microbiome.</title>
        <authorList>
            <person name="Kelly W."/>
        </authorList>
    </citation>
    <scope>NUCLEOTIDE SEQUENCE [LARGE SCALE GENOMIC DNA]</scope>
    <source>
        <strain evidence="5 6">NLAE-zl-C242</strain>
    </source>
</reference>
<sequence length="302" mass="34849">MAKEDRPMKNCYEMKLSDRKFGDLYLCFCGYADCSPLHSFGPAVRPNYIIHYILKGRGCYHISNTRYDLKAGQGFLIVPDIQTFYQADEKDPWSYLWIGFAGNNAEDYLRDLGLNSSQPVFSCSRGAELKLTVLNMLKNNTSTISNQYLLESLLYSFFAILTKDIEIPSGKKESKENRYVRQAIEYIQNNYSNPLHISDIADYVCINRSYLYTLFQQNLGMSVQEYLTNFRLTRATELLVLTELSIEGVAMSCGYKDALIFSKMFKAQTGITPSSYRRNHRQEVKDSLIKNRDRLDELQTLL</sequence>
<keyword evidence="1" id="KW-0805">Transcription regulation</keyword>
<comment type="caution">
    <text evidence="5">The sequence shown here is derived from an EMBL/GenBank/DDBJ whole genome shotgun (WGS) entry which is preliminary data.</text>
</comment>
<evidence type="ECO:0000256" key="3">
    <source>
        <dbReference type="ARBA" id="ARBA00023163"/>
    </source>
</evidence>
<dbReference type="InterPro" id="IPR037923">
    <property type="entry name" value="HTH-like"/>
</dbReference>
<dbReference type="Proteomes" id="UP000245845">
    <property type="component" value="Unassembled WGS sequence"/>
</dbReference>
<organism evidence="5 6">
    <name type="scientific">Faecalicatena orotica</name>
    <dbReference type="NCBI Taxonomy" id="1544"/>
    <lineage>
        <taxon>Bacteria</taxon>
        <taxon>Bacillati</taxon>
        <taxon>Bacillota</taxon>
        <taxon>Clostridia</taxon>
        <taxon>Lachnospirales</taxon>
        <taxon>Lachnospiraceae</taxon>
        <taxon>Faecalicatena</taxon>
    </lineage>
</organism>
<evidence type="ECO:0000256" key="2">
    <source>
        <dbReference type="ARBA" id="ARBA00023125"/>
    </source>
</evidence>
<dbReference type="GO" id="GO:0043565">
    <property type="term" value="F:sequence-specific DNA binding"/>
    <property type="evidence" value="ECO:0007669"/>
    <property type="project" value="InterPro"/>
</dbReference>
<dbReference type="AlphaFoldDB" id="A0A2Y9BC43"/>
<evidence type="ECO:0000313" key="5">
    <source>
        <dbReference type="EMBL" id="PWJ30879.1"/>
    </source>
</evidence>
<dbReference type="GO" id="GO:0003700">
    <property type="term" value="F:DNA-binding transcription factor activity"/>
    <property type="evidence" value="ECO:0007669"/>
    <property type="project" value="InterPro"/>
</dbReference>
<gene>
    <name evidence="5" type="ORF">A8806_103286</name>
</gene>
<dbReference type="PANTHER" id="PTHR43280">
    <property type="entry name" value="ARAC-FAMILY TRANSCRIPTIONAL REGULATOR"/>
    <property type="match status" value="1"/>
</dbReference>
<evidence type="ECO:0000259" key="4">
    <source>
        <dbReference type="PROSITE" id="PS01124"/>
    </source>
</evidence>
<dbReference type="PROSITE" id="PS00041">
    <property type="entry name" value="HTH_ARAC_FAMILY_1"/>
    <property type="match status" value="1"/>
</dbReference>
<protein>
    <submittedName>
        <fullName evidence="5">Helix-turn-helix protein</fullName>
    </submittedName>
</protein>
<keyword evidence="3" id="KW-0804">Transcription</keyword>
<proteinExistence type="predicted"/>
<dbReference type="Gene3D" id="1.10.10.60">
    <property type="entry name" value="Homeodomain-like"/>
    <property type="match status" value="2"/>
</dbReference>
<keyword evidence="6" id="KW-1185">Reference proteome</keyword>
<evidence type="ECO:0000256" key="1">
    <source>
        <dbReference type="ARBA" id="ARBA00023015"/>
    </source>
</evidence>
<dbReference type="SUPFAM" id="SSF51215">
    <property type="entry name" value="Regulatory protein AraC"/>
    <property type="match status" value="1"/>
</dbReference>
<dbReference type="PRINTS" id="PR00032">
    <property type="entry name" value="HTHARAC"/>
</dbReference>
<name>A0A2Y9BC43_9FIRM</name>
<dbReference type="CDD" id="cd06986">
    <property type="entry name" value="cupin_MmsR-like_N"/>
    <property type="match status" value="1"/>
</dbReference>
<keyword evidence="2" id="KW-0238">DNA-binding</keyword>
<dbReference type="InterPro" id="IPR003313">
    <property type="entry name" value="AraC-bd"/>
</dbReference>
<dbReference type="Pfam" id="PF12833">
    <property type="entry name" value="HTH_18"/>
    <property type="match status" value="1"/>
</dbReference>
<dbReference type="PANTHER" id="PTHR43280:SF2">
    <property type="entry name" value="HTH-TYPE TRANSCRIPTIONAL REGULATOR EXSA"/>
    <property type="match status" value="1"/>
</dbReference>
<dbReference type="RefSeq" id="WP_242995976.1">
    <property type="nucleotide sequence ID" value="NZ_BAAACK010000004.1"/>
</dbReference>
<dbReference type="InterPro" id="IPR020449">
    <property type="entry name" value="Tscrpt_reg_AraC-type_HTH"/>
</dbReference>
<feature type="domain" description="HTH araC/xylS-type" evidence="4">
    <location>
        <begin position="181"/>
        <end position="279"/>
    </location>
</feature>
<dbReference type="Gene3D" id="2.60.120.280">
    <property type="entry name" value="Regulatory protein AraC"/>
    <property type="match status" value="1"/>
</dbReference>